<dbReference type="RefSeq" id="WP_103934615.1">
    <property type="nucleotide sequence ID" value="NZ_FNVA01000007.1"/>
</dbReference>
<dbReference type="Pfam" id="PF19762">
    <property type="entry name" value="DUF6249"/>
    <property type="match status" value="1"/>
</dbReference>
<keyword evidence="1" id="KW-0472">Membrane</keyword>
<evidence type="ECO:0000256" key="1">
    <source>
        <dbReference type="SAM" id="Phobius"/>
    </source>
</evidence>
<dbReference type="SUPFAM" id="SSF103473">
    <property type="entry name" value="MFS general substrate transporter"/>
    <property type="match status" value="1"/>
</dbReference>
<dbReference type="InterPro" id="IPR046216">
    <property type="entry name" value="DUF6249"/>
</dbReference>
<protein>
    <recommendedName>
        <fullName evidence="2">DUF6249 domain-containing protein</fullName>
    </recommendedName>
</protein>
<dbReference type="OrthoDB" id="118316at2"/>
<evidence type="ECO:0000313" key="3">
    <source>
        <dbReference type="EMBL" id="SEG60805.1"/>
    </source>
</evidence>
<feature type="domain" description="DUF6249" evidence="2">
    <location>
        <begin position="24"/>
        <end position="139"/>
    </location>
</feature>
<accession>A0A1H6BK46</accession>
<sequence length="158" mass="16726">MPLLSLALFLFHESGLDSPFIVPVAGCLMILGIVIAGVWSSNRANEMRSRERLECIARGVTPPPTAEELAIMHGKPTADRVRRRANIRLSGIVVLSAGVGLVAFFIALSAILQQREVLSGAAVGLVPLAIGLGFLIDTRLQSKEMSESNSSSSSSDVA</sequence>
<dbReference type="InterPro" id="IPR036259">
    <property type="entry name" value="MFS_trans_sf"/>
</dbReference>
<proteinExistence type="predicted"/>
<keyword evidence="4" id="KW-1185">Reference proteome</keyword>
<organism evidence="3 4">
    <name type="scientific">Bryocella elongata</name>
    <dbReference type="NCBI Taxonomy" id="863522"/>
    <lineage>
        <taxon>Bacteria</taxon>
        <taxon>Pseudomonadati</taxon>
        <taxon>Acidobacteriota</taxon>
        <taxon>Terriglobia</taxon>
        <taxon>Terriglobales</taxon>
        <taxon>Acidobacteriaceae</taxon>
        <taxon>Bryocella</taxon>
    </lineage>
</organism>
<evidence type="ECO:0000259" key="2">
    <source>
        <dbReference type="Pfam" id="PF19762"/>
    </source>
</evidence>
<dbReference type="AlphaFoldDB" id="A0A1H6BK46"/>
<keyword evidence="1" id="KW-0812">Transmembrane</keyword>
<evidence type="ECO:0000313" key="4">
    <source>
        <dbReference type="Proteomes" id="UP000236728"/>
    </source>
</evidence>
<feature type="transmembrane region" description="Helical" evidence="1">
    <location>
        <begin position="20"/>
        <end position="40"/>
    </location>
</feature>
<dbReference type="EMBL" id="FNVA01000007">
    <property type="protein sequence ID" value="SEG60805.1"/>
    <property type="molecule type" value="Genomic_DNA"/>
</dbReference>
<dbReference type="Proteomes" id="UP000236728">
    <property type="component" value="Unassembled WGS sequence"/>
</dbReference>
<feature type="transmembrane region" description="Helical" evidence="1">
    <location>
        <begin position="117"/>
        <end position="136"/>
    </location>
</feature>
<name>A0A1H6BK46_9BACT</name>
<gene>
    <name evidence="3" type="ORF">SAMN05421819_3754</name>
</gene>
<reference evidence="3 4" key="1">
    <citation type="submission" date="2016-10" db="EMBL/GenBank/DDBJ databases">
        <authorList>
            <person name="de Groot N.N."/>
        </authorList>
    </citation>
    <scope>NUCLEOTIDE SEQUENCE [LARGE SCALE GENOMIC DNA]</scope>
    <source>
        <strain evidence="3 4">DSM 22489</strain>
    </source>
</reference>
<feature type="transmembrane region" description="Helical" evidence="1">
    <location>
        <begin position="89"/>
        <end position="111"/>
    </location>
</feature>
<keyword evidence="1" id="KW-1133">Transmembrane helix</keyword>